<sequence>MPILYITLIVLTLLSCNQIKEDKVKDPQLIDDNFLSIGCSAISIFEQKVKLEVHVEDKLGFQFEDIYLSKTNNDTFTIAIDAKTNDLTNSKLNEYYLLIAFYPIDDEIGLLREERTRYGFETFSTKILPSANEKPLIERTIQTALRNLRAMTITLLDRENKKYQVLVIQNLKLNE</sequence>
<keyword evidence="2" id="KW-1185">Reference proteome</keyword>
<gene>
    <name evidence="1" type="ORF">FGG15_12770</name>
</gene>
<proteinExistence type="predicted"/>
<name>A0ABY2WKC1_9FLAO</name>
<reference evidence="1 2" key="1">
    <citation type="submission" date="2019-05" db="EMBL/GenBank/DDBJ databases">
        <title>Flagellimonas sp. AsT0115, sp. nov., isolated from a marine red algae, Asparagopsis taxiformis.</title>
        <authorList>
            <person name="Kim J."/>
            <person name="Jeong S.E."/>
            <person name="Jeon C.O."/>
        </authorList>
    </citation>
    <scope>NUCLEOTIDE SEQUENCE [LARGE SCALE GENOMIC DNA]</scope>
    <source>
        <strain evidence="1 2">AsT0115</strain>
    </source>
</reference>
<dbReference type="RefSeq" id="WP_138836810.1">
    <property type="nucleotide sequence ID" value="NZ_VCNI01000002.1"/>
</dbReference>
<dbReference type="EMBL" id="VCNI01000002">
    <property type="protein sequence ID" value="TMU55055.1"/>
    <property type="molecule type" value="Genomic_DNA"/>
</dbReference>
<evidence type="ECO:0000313" key="1">
    <source>
        <dbReference type="EMBL" id="TMU55055.1"/>
    </source>
</evidence>
<evidence type="ECO:0000313" key="2">
    <source>
        <dbReference type="Proteomes" id="UP000751614"/>
    </source>
</evidence>
<protein>
    <recommendedName>
        <fullName evidence="3">Lipoprotein</fullName>
    </recommendedName>
</protein>
<accession>A0ABY2WKC1</accession>
<organism evidence="1 2">
    <name type="scientific">Flagellimonas algicola</name>
    <dbReference type="NCBI Taxonomy" id="2583815"/>
    <lineage>
        <taxon>Bacteria</taxon>
        <taxon>Pseudomonadati</taxon>
        <taxon>Bacteroidota</taxon>
        <taxon>Flavobacteriia</taxon>
        <taxon>Flavobacteriales</taxon>
        <taxon>Flavobacteriaceae</taxon>
        <taxon>Flagellimonas</taxon>
    </lineage>
</organism>
<evidence type="ECO:0008006" key="3">
    <source>
        <dbReference type="Google" id="ProtNLM"/>
    </source>
</evidence>
<dbReference type="Proteomes" id="UP000751614">
    <property type="component" value="Unassembled WGS sequence"/>
</dbReference>
<comment type="caution">
    <text evidence="1">The sequence shown here is derived from an EMBL/GenBank/DDBJ whole genome shotgun (WGS) entry which is preliminary data.</text>
</comment>